<sequence length="94" mass="10353">MRGPDSSEQLHSNGPPTEWREGQILEVLSHDGRGLGGLWLADPSGQVGLYPVDRPILRRLIEQTPDLIGQKVRFQVGVTGLILKIEPILPSPPR</sequence>
<reference evidence="2 3" key="1">
    <citation type="journal article" date="2010" name="Stand. Genomic Sci.">
        <title>Complete genome sequence of Meiothermus silvanus type strain (VI-R2).</title>
        <authorList>
            <person name="Sikorski J."/>
            <person name="Tindall B.J."/>
            <person name="Lowry S."/>
            <person name="Lucas S."/>
            <person name="Nolan M."/>
            <person name="Copeland A."/>
            <person name="Glavina Del Rio T."/>
            <person name="Tice H."/>
            <person name="Cheng J.F."/>
            <person name="Han C."/>
            <person name="Pitluck S."/>
            <person name="Liolios K."/>
            <person name="Ivanova N."/>
            <person name="Mavromatis K."/>
            <person name="Mikhailova N."/>
            <person name="Pati A."/>
            <person name="Goodwin L."/>
            <person name="Chen A."/>
            <person name="Palaniappan K."/>
            <person name="Land M."/>
            <person name="Hauser L."/>
            <person name="Chang Y.J."/>
            <person name="Jeffries C.D."/>
            <person name="Rohde M."/>
            <person name="Goker M."/>
            <person name="Woyke T."/>
            <person name="Bristow J."/>
            <person name="Eisen J.A."/>
            <person name="Markowitz V."/>
            <person name="Hugenholtz P."/>
            <person name="Kyrpides N.C."/>
            <person name="Klenk H.P."/>
            <person name="Lapidus A."/>
        </authorList>
    </citation>
    <scope>NUCLEOTIDE SEQUENCE [LARGE SCALE GENOMIC DNA]</scope>
    <source>
        <strain evidence="3">ATCC 700542 / DSM 9946 / VI-R2</strain>
    </source>
</reference>
<dbReference type="KEGG" id="msv:Mesil_1725"/>
<proteinExistence type="predicted"/>
<accession>D7BFQ4</accession>
<feature type="compositionally biased region" description="Polar residues" evidence="1">
    <location>
        <begin position="1"/>
        <end position="15"/>
    </location>
</feature>
<feature type="region of interest" description="Disordered" evidence="1">
    <location>
        <begin position="1"/>
        <end position="20"/>
    </location>
</feature>
<dbReference type="RefSeq" id="WP_013158166.1">
    <property type="nucleotide sequence ID" value="NC_014212.1"/>
</dbReference>
<dbReference type="AlphaFoldDB" id="D7BFQ4"/>
<organism evidence="2 3">
    <name type="scientific">Allomeiothermus silvanus (strain ATCC 700542 / DSM 9946 / NBRC 106475 / NCIMB 13440 / VI-R2)</name>
    <name type="common">Thermus silvanus</name>
    <dbReference type="NCBI Taxonomy" id="526227"/>
    <lineage>
        <taxon>Bacteria</taxon>
        <taxon>Thermotogati</taxon>
        <taxon>Deinococcota</taxon>
        <taxon>Deinococci</taxon>
        <taxon>Thermales</taxon>
        <taxon>Thermaceae</taxon>
        <taxon>Allomeiothermus</taxon>
    </lineage>
</organism>
<evidence type="ECO:0000313" key="2">
    <source>
        <dbReference type="EMBL" id="ADH63607.1"/>
    </source>
</evidence>
<dbReference type="HOGENOM" id="CLU_2382761_0_0_0"/>
<protein>
    <submittedName>
        <fullName evidence="2">Uncharacterized protein</fullName>
    </submittedName>
</protein>
<dbReference type="Proteomes" id="UP000001916">
    <property type="component" value="Chromosome"/>
</dbReference>
<dbReference type="EMBL" id="CP002042">
    <property type="protein sequence ID" value="ADH63607.1"/>
    <property type="molecule type" value="Genomic_DNA"/>
</dbReference>
<gene>
    <name evidence="2" type="ordered locus">Mesil_1725</name>
</gene>
<evidence type="ECO:0000256" key="1">
    <source>
        <dbReference type="SAM" id="MobiDB-lite"/>
    </source>
</evidence>
<name>D7BFQ4_ALLS1</name>
<keyword evidence="3" id="KW-1185">Reference proteome</keyword>
<evidence type="ECO:0000313" key="3">
    <source>
        <dbReference type="Proteomes" id="UP000001916"/>
    </source>
</evidence>